<dbReference type="NCBIfam" id="NF008352">
    <property type="entry name" value="PRK11139.1"/>
    <property type="match status" value="1"/>
</dbReference>
<evidence type="ECO:0000256" key="4">
    <source>
        <dbReference type="ARBA" id="ARBA00023163"/>
    </source>
</evidence>
<gene>
    <name evidence="6" type="primary">gcvA</name>
    <name evidence="6" type="ORF">OIK44_25225</name>
</gene>
<dbReference type="Gene3D" id="3.40.190.10">
    <property type="entry name" value="Periplasmic binding protein-like II"/>
    <property type="match status" value="2"/>
</dbReference>
<dbReference type="RefSeq" id="WP_273674963.1">
    <property type="nucleotide sequence ID" value="NZ_JAQQXR010000022.1"/>
</dbReference>
<evidence type="ECO:0000256" key="3">
    <source>
        <dbReference type="ARBA" id="ARBA00023125"/>
    </source>
</evidence>
<dbReference type="PRINTS" id="PR00039">
    <property type="entry name" value="HTHLYSR"/>
</dbReference>
<dbReference type="Pfam" id="PF03466">
    <property type="entry name" value="LysR_substrate"/>
    <property type="match status" value="1"/>
</dbReference>
<reference evidence="6 7" key="1">
    <citation type="submission" date="2022-10" db="EMBL/GenBank/DDBJ databases">
        <title>Janthinobacterium sp. hw3 Genome sequencing.</title>
        <authorList>
            <person name="Park S."/>
        </authorList>
    </citation>
    <scope>NUCLEOTIDE SEQUENCE [LARGE SCALE GENOMIC DNA]</scope>
    <source>
        <strain evidence="7">hw3</strain>
    </source>
</reference>
<dbReference type="PANTHER" id="PTHR30537:SF79">
    <property type="entry name" value="TRANSCRIPTIONAL REGULATOR-RELATED"/>
    <property type="match status" value="1"/>
</dbReference>
<dbReference type="InterPro" id="IPR058163">
    <property type="entry name" value="LysR-type_TF_proteobact-type"/>
</dbReference>
<evidence type="ECO:0000313" key="7">
    <source>
        <dbReference type="Proteomes" id="UP001221208"/>
    </source>
</evidence>
<dbReference type="InterPro" id="IPR000847">
    <property type="entry name" value="LysR_HTH_N"/>
</dbReference>
<dbReference type="Gene3D" id="1.10.10.10">
    <property type="entry name" value="Winged helix-like DNA-binding domain superfamily/Winged helix DNA-binding domain"/>
    <property type="match status" value="1"/>
</dbReference>
<dbReference type="Proteomes" id="UP001221208">
    <property type="component" value="Unassembled WGS sequence"/>
</dbReference>
<dbReference type="InterPro" id="IPR036388">
    <property type="entry name" value="WH-like_DNA-bd_sf"/>
</dbReference>
<accession>A0ABT5K7B9</accession>
<dbReference type="PROSITE" id="PS50931">
    <property type="entry name" value="HTH_LYSR"/>
    <property type="match status" value="1"/>
</dbReference>
<name>A0ABT5K7B9_9BURK</name>
<keyword evidence="7" id="KW-1185">Reference proteome</keyword>
<protein>
    <submittedName>
        <fullName evidence="6">Transcriptional regulator GcvA</fullName>
    </submittedName>
</protein>
<evidence type="ECO:0000313" key="6">
    <source>
        <dbReference type="EMBL" id="MDC8760893.1"/>
    </source>
</evidence>
<keyword evidence="2" id="KW-0805">Transcription regulation</keyword>
<evidence type="ECO:0000259" key="5">
    <source>
        <dbReference type="PROSITE" id="PS50931"/>
    </source>
</evidence>
<dbReference type="EMBL" id="JAQQXR010000022">
    <property type="protein sequence ID" value="MDC8760893.1"/>
    <property type="molecule type" value="Genomic_DNA"/>
</dbReference>
<proteinExistence type="inferred from homology"/>
<evidence type="ECO:0000256" key="2">
    <source>
        <dbReference type="ARBA" id="ARBA00023015"/>
    </source>
</evidence>
<keyword evidence="4" id="KW-0804">Transcription</keyword>
<organism evidence="6 7">
    <name type="scientific">Janthinobacterium fluminis</name>
    <dbReference type="NCBI Taxonomy" id="2987524"/>
    <lineage>
        <taxon>Bacteria</taxon>
        <taxon>Pseudomonadati</taxon>
        <taxon>Pseudomonadota</taxon>
        <taxon>Betaproteobacteria</taxon>
        <taxon>Burkholderiales</taxon>
        <taxon>Oxalobacteraceae</taxon>
        <taxon>Janthinobacterium</taxon>
    </lineage>
</organism>
<comment type="caution">
    <text evidence="6">The sequence shown here is derived from an EMBL/GenBank/DDBJ whole genome shotgun (WGS) entry which is preliminary data.</text>
</comment>
<dbReference type="SUPFAM" id="SSF53850">
    <property type="entry name" value="Periplasmic binding protein-like II"/>
    <property type="match status" value="1"/>
</dbReference>
<dbReference type="InterPro" id="IPR036390">
    <property type="entry name" value="WH_DNA-bd_sf"/>
</dbReference>
<comment type="similarity">
    <text evidence="1">Belongs to the LysR transcriptional regulatory family.</text>
</comment>
<dbReference type="SUPFAM" id="SSF46785">
    <property type="entry name" value="Winged helix' DNA-binding domain"/>
    <property type="match status" value="1"/>
</dbReference>
<dbReference type="CDD" id="cd08432">
    <property type="entry name" value="PBP2_GcdR_TrpI_HvrB_AmpR_like"/>
    <property type="match status" value="1"/>
</dbReference>
<evidence type="ECO:0000256" key="1">
    <source>
        <dbReference type="ARBA" id="ARBA00009437"/>
    </source>
</evidence>
<dbReference type="InterPro" id="IPR005119">
    <property type="entry name" value="LysR_subst-bd"/>
</dbReference>
<keyword evidence="3" id="KW-0238">DNA-binding</keyword>
<feature type="domain" description="HTH lysR-type" evidence="5">
    <location>
        <begin position="6"/>
        <end position="63"/>
    </location>
</feature>
<sequence>MKLQLPPLHSLRAFEAAARHLNLSAAADELHVTKGAVSLQVKRLEDSVGTDLFERGGRRLALRPAGERYFEAVRRALRDIEQATVQLRHAPAGLPLTVSCTPGFAVQWLVPRLARFEAMAPHVDVRIKASNQLSDFARDRVDFAVRHGQGEYPDLCAHKIFDDELLVVAAAALMQGRRPPRSDAELGQFVLLHDEHRGDWRLWLEEAGFAAALAERGPLFTESNGAVEAVRAGMGLALLPLELVRADLAGNRLVQVFPESMKGRLGYYLVYPERAPLRAEAAQFRDWMTGEAAADIVRP</sequence>
<dbReference type="Pfam" id="PF00126">
    <property type="entry name" value="HTH_1"/>
    <property type="match status" value="1"/>
</dbReference>
<dbReference type="PANTHER" id="PTHR30537">
    <property type="entry name" value="HTH-TYPE TRANSCRIPTIONAL REGULATOR"/>
    <property type="match status" value="1"/>
</dbReference>